<reference evidence="1 2" key="1">
    <citation type="submission" date="2024-02" db="EMBL/GenBank/DDBJ databases">
        <title>Discinaceae phylogenomics.</title>
        <authorList>
            <person name="Dirks A.C."/>
            <person name="James T.Y."/>
        </authorList>
    </citation>
    <scope>NUCLEOTIDE SEQUENCE [LARGE SCALE GENOMIC DNA]</scope>
    <source>
        <strain evidence="1 2">ACD0624</strain>
    </source>
</reference>
<proteinExistence type="predicted"/>
<protein>
    <recommendedName>
        <fullName evidence="3">HTH LytTR-type domain-containing protein</fullName>
    </recommendedName>
</protein>
<evidence type="ECO:0000313" key="1">
    <source>
        <dbReference type="EMBL" id="KAL0632919.1"/>
    </source>
</evidence>
<name>A0ABR3GAD5_9PEZI</name>
<sequence>MEVVQAGRLYATSGRLTLEWLEQVENNYLELFLEDGNAVALHPNSVGYRLKRKVDELGESLDGFN</sequence>
<evidence type="ECO:0000313" key="2">
    <source>
        <dbReference type="Proteomes" id="UP001447188"/>
    </source>
</evidence>
<evidence type="ECO:0008006" key="3">
    <source>
        <dbReference type="Google" id="ProtNLM"/>
    </source>
</evidence>
<organism evidence="1 2">
    <name type="scientific">Discina gigas</name>
    <dbReference type="NCBI Taxonomy" id="1032678"/>
    <lineage>
        <taxon>Eukaryota</taxon>
        <taxon>Fungi</taxon>
        <taxon>Dikarya</taxon>
        <taxon>Ascomycota</taxon>
        <taxon>Pezizomycotina</taxon>
        <taxon>Pezizomycetes</taxon>
        <taxon>Pezizales</taxon>
        <taxon>Discinaceae</taxon>
        <taxon>Discina</taxon>
    </lineage>
</organism>
<dbReference type="Proteomes" id="UP001447188">
    <property type="component" value="Unassembled WGS sequence"/>
</dbReference>
<gene>
    <name evidence="1" type="ORF">Q9L58_008201</name>
</gene>
<keyword evidence="2" id="KW-1185">Reference proteome</keyword>
<accession>A0ABR3GAD5</accession>
<comment type="caution">
    <text evidence="1">The sequence shown here is derived from an EMBL/GenBank/DDBJ whole genome shotgun (WGS) entry which is preliminary data.</text>
</comment>
<dbReference type="EMBL" id="JBBBZM010000144">
    <property type="protein sequence ID" value="KAL0632919.1"/>
    <property type="molecule type" value="Genomic_DNA"/>
</dbReference>